<feature type="region of interest" description="Disordered" evidence="1">
    <location>
        <begin position="464"/>
        <end position="509"/>
    </location>
</feature>
<dbReference type="EMBL" id="ML119764">
    <property type="protein sequence ID" value="RPA75432.1"/>
    <property type="molecule type" value="Genomic_DNA"/>
</dbReference>
<proteinExistence type="predicted"/>
<name>A0A3N4HNL7_ASCIM</name>
<feature type="compositionally biased region" description="Polar residues" evidence="1">
    <location>
        <begin position="861"/>
        <end position="876"/>
    </location>
</feature>
<feature type="region of interest" description="Disordered" evidence="1">
    <location>
        <begin position="521"/>
        <end position="783"/>
    </location>
</feature>
<gene>
    <name evidence="2" type="ORF">BJ508DRAFT_332147</name>
</gene>
<feature type="region of interest" description="Disordered" evidence="1">
    <location>
        <begin position="805"/>
        <end position="935"/>
    </location>
</feature>
<feature type="compositionally biased region" description="Pro residues" evidence="1">
    <location>
        <begin position="835"/>
        <end position="844"/>
    </location>
</feature>
<organism evidence="2 3">
    <name type="scientific">Ascobolus immersus RN42</name>
    <dbReference type="NCBI Taxonomy" id="1160509"/>
    <lineage>
        <taxon>Eukaryota</taxon>
        <taxon>Fungi</taxon>
        <taxon>Dikarya</taxon>
        <taxon>Ascomycota</taxon>
        <taxon>Pezizomycotina</taxon>
        <taxon>Pezizomycetes</taxon>
        <taxon>Pezizales</taxon>
        <taxon>Ascobolaceae</taxon>
        <taxon>Ascobolus</taxon>
    </lineage>
</organism>
<feature type="compositionally biased region" description="Basic residues" evidence="1">
    <location>
        <begin position="111"/>
        <end position="120"/>
    </location>
</feature>
<dbReference type="AlphaFoldDB" id="A0A3N4HNL7"/>
<feature type="region of interest" description="Disordered" evidence="1">
    <location>
        <begin position="257"/>
        <end position="305"/>
    </location>
</feature>
<sequence length="1115" mass="126675">MLKFGIQDKVRTYNREQDRKLVQQAVDKGVTPPPKRKRGRPKKKESEKLKKQRRRQRLDTDDEDEVEVSTSKSSRHANQSTPKSRGSGKRGRSVIDTEDEREVEKEMHEKPARKRKRSVHPVHEEVEDSEVEEMSNSGGDPLLRLVYSFEGTGMDRVDRVPAWATSSYAAWFQWTRRNVPYWSKKQEDGQTMVFLLGQKWYPLMSERQFDEFLKVSAKREHGPMIIDIIDTRRSFLPSHMDYTAGLTCTSGFEISTTTNSPNIPEPDTCPTSGTAPTAPPGPDVPSEPEHILRYSPPPMNSNHATYRPELSAVRSLSPPAIPSAPTLGSKTDVTLSDDQDYGMEDLDAMVEAMDRQVSAHPSVNSRKSTLEATPKALSILPTPQAQRRVQELLALKAKLEQEKGRQASNEGEKDAEAEAEAIASRRNALLLEAERQSTEKRREIKRLNDIATKARQEWEKQLQAEQARVRDEENTRLYVEKRHQEAEAAEKRRKEVEAERKRLEADLEAERRRQAIEAEAERRQLEAEAERKQQELEAERKRLEAEVERRRQAIEAEAERRRLEAEAERKQQKLEAERKQQELEAERKRQESLKRQQEEEEMKRLEEQEEMKRLEEEEERKRLEENALKKQQEAEAERKRLQMEMLKKRQLEEQTKERADAAARLEEQRRQDKERQLKQERDRLKLEEAKEKERQQRLQDEREQEAWDKQKAEEQLQRQEYERSRQQLGQKQTTSNWFAGRARGTKPHAQQQAENMVGTRRSAHALEALQSSDQAQSDIDQPVVTPSFAARSLMTAEEIRQARMRSPLQVLSSHPPAIQFPISTSRRRPTLISSSPPPDPPPSARPAEAPPAYQSPRAAPPSTQLQSNRAAPQSKITYAPTPAKSAQAAPPATSVRTSLQAAPAAKSAPAVHAPPPARHPMSSGQPEKSVTARSLAAQMKDAGKPLSLTPYPARLLPKSNPIRSNMHLAADQNGYAYPSNISLLQNQAKSNGLPAASLSQKWILPHPSELDKPPSPLVDRLRTRPLPKPSMGVAGEVPPSTATREPSNGTGTGRRRGQTRAERKVSRQSGEQVRLDEEKEKSTALARRRLEEGKGRHNGTSSTGGRPSAFGKRKA</sequence>
<feature type="compositionally biased region" description="Basic and acidic residues" evidence="1">
    <location>
        <begin position="521"/>
        <end position="725"/>
    </location>
</feature>
<evidence type="ECO:0000313" key="2">
    <source>
        <dbReference type="EMBL" id="RPA75432.1"/>
    </source>
</evidence>
<feature type="region of interest" description="Disordered" evidence="1">
    <location>
        <begin position="14"/>
        <end position="137"/>
    </location>
</feature>
<dbReference type="STRING" id="1160509.A0A3N4HNL7"/>
<reference evidence="2 3" key="1">
    <citation type="journal article" date="2018" name="Nat. Ecol. Evol.">
        <title>Pezizomycetes genomes reveal the molecular basis of ectomycorrhizal truffle lifestyle.</title>
        <authorList>
            <person name="Murat C."/>
            <person name="Payen T."/>
            <person name="Noel B."/>
            <person name="Kuo A."/>
            <person name="Morin E."/>
            <person name="Chen J."/>
            <person name="Kohler A."/>
            <person name="Krizsan K."/>
            <person name="Balestrini R."/>
            <person name="Da Silva C."/>
            <person name="Montanini B."/>
            <person name="Hainaut M."/>
            <person name="Levati E."/>
            <person name="Barry K.W."/>
            <person name="Belfiori B."/>
            <person name="Cichocki N."/>
            <person name="Clum A."/>
            <person name="Dockter R.B."/>
            <person name="Fauchery L."/>
            <person name="Guy J."/>
            <person name="Iotti M."/>
            <person name="Le Tacon F."/>
            <person name="Lindquist E.A."/>
            <person name="Lipzen A."/>
            <person name="Malagnac F."/>
            <person name="Mello A."/>
            <person name="Molinier V."/>
            <person name="Miyauchi S."/>
            <person name="Poulain J."/>
            <person name="Riccioni C."/>
            <person name="Rubini A."/>
            <person name="Sitrit Y."/>
            <person name="Splivallo R."/>
            <person name="Traeger S."/>
            <person name="Wang M."/>
            <person name="Zifcakova L."/>
            <person name="Wipf D."/>
            <person name="Zambonelli A."/>
            <person name="Paolocci F."/>
            <person name="Nowrousian M."/>
            <person name="Ottonello S."/>
            <person name="Baldrian P."/>
            <person name="Spatafora J.W."/>
            <person name="Henrissat B."/>
            <person name="Nagy L.G."/>
            <person name="Aury J.M."/>
            <person name="Wincker P."/>
            <person name="Grigoriev I.V."/>
            <person name="Bonfante P."/>
            <person name="Martin F.M."/>
        </authorList>
    </citation>
    <scope>NUCLEOTIDE SEQUENCE [LARGE SCALE GENOMIC DNA]</scope>
    <source>
        <strain evidence="2 3">RN42</strain>
    </source>
</reference>
<evidence type="ECO:0000313" key="3">
    <source>
        <dbReference type="Proteomes" id="UP000275078"/>
    </source>
</evidence>
<keyword evidence="3" id="KW-1185">Reference proteome</keyword>
<feature type="compositionally biased region" description="Basic residues" evidence="1">
    <location>
        <begin position="34"/>
        <end position="43"/>
    </location>
</feature>
<dbReference type="Proteomes" id="UP000275078">
    <property type="component" value="Unassembled WGS sequence"/>
</dbReference>
<protein>
    <submittedName>
        <fullName evidence="2">Uncharacterized protein</fullName>
    </submittedName>
</protein>
<evidence type="ECO:0000256" key="1">
    <source>
        <dbReference type="SAM" id="MobiDB-lite"/>
    </source>
</evidence>
<feature type="compositionally biased region" description="Polar residues" evidence="1">
    <location>
        <begin position="726"/>
        <end position="737"/>
    </location>
</feature>
<accession>A0A3N4HNL7</accession>
<feature type="compositionally biased region" description="Low complexity" evidence="1">
    <location>
        <begin position="901"/>
        <end position="911"/>
    </location>
</feature>
<feature type="compositionally biased region" description="Polar residues" evidence="1">
    <location>
        <begin position="922"/>
        <end position="932"/>
    </location>
</feature>
<feature type="compositionally biased region" description="Basic and acidic residues" evidence="1">
    <location>
        <begin position="1073"/>
        <end position="1095"/>
    </location>
</feature>
<feature type="region of interest" description="Disordered" evidence="1">
    <location>
        <begin position="1005"/>
        <end position="1115"/>
    </location>
</feature>
<feature type="compositionally biased region" description="Low complexity" evidence="1">
    <location>
        <begin position="770"/>
        <end position="781"/>
    </location>
</feature>